<gene>
    <name evidence="7" type="ORF">F3Y22_tig00110247pilonHSYRG00026</name>
</gene>
<evidence type="ECO:0000313" key="8">
    <source>
        <dbReference type="Proteomes" id="UP000436088"/>
    </source>
</evidence>
<evidence type="ECO:0000256" key="4">
    <source>
        <dbReference type="ARBA" id="ARBA00022989"/>
    </source>
</evidence>
<keyword evidence="2 6" id="KW-0812">Transmembrane</keyword>
<reference evidence="7" key="1">
    <citation type="submission" date="2019-09" db="EMBL/GenBank/DDBJ databases">
        <title>Draft genome information of white flower Hibiscus syriacus.</title>
        <authorList>
            <person name="Kim Y.-M."/>
        </authorList>
    </citation>
    <scope>NUCLEOTIDE SEQUENCE [LARGE SCALE GENOMIC DNA]</scope>
    <source>
        <strain evidence="7">YM2019G1</strain>
    </source>
</reference>
<evidence type="ECO:0000256" key="3">
    <source>
        <dbReference type="ARBA" id="ARBA00022796"/>
    </source>
</evidence>
<dbReference type="PANTHER" id="PTHR12483">
    <property type="entry name" value="SOLUTE CARRIER FAMILY 31 COPPER TRANSPORTERS"/>
    <property type="match status" value="1"/>
</dbReference>
<organism evidence="7 8">
    <name type="scientific">Hibiscus syriacus</name>
    <name type="common">Rose of Sharon</name>
    <dbReference type="NCBI Taxonomy" id="106335"/>
    <lineage>
        <taxon>Eukaryota</taxon>
        <taxon>Viridiplantae</taxon>
        <taxon>Streptophyta</taxon>
        <taxon>Embryophyta</taxon>
        <taxon>Tracheophyta</taxon>
        <taxon>Spermatophyta</taxon>
        <taxon>Magnoliopsida</taxon>
        <taxon>eudicotyledons</taxon>
        <taxon>Gunneridae</taxon>
        <taxon>Pentapetalae</taxon>
        <taxon>rosids</taxon>
        <taxon>malvids</taxon>
        <taxon>Malvales</taxon>
        <taxon>Malvaceae</taxon>
        <taxon>Malvoideae</taxon>
        <taxon>Hibiscus</taxon>
    </lineage>
</organism>
<keyword evidence="3 6" id="KW-0187">Copper transport</keyword>
<dbReference type="Pfam" id="PF04145">
    <property type="entry name" value="Ctr"/>
    <property type="match status" value="1"/>
</dbReference>
<comment type="subcellular location">
    <subcellularLocation>
        <location evidence="6">Membrane</location>
        <topology evidence="6">Multi-pass membrane protein</topology>
    </subcellularLocation>
</comment>
<evidence type="ECO:0000256" key="2">
    <source>
        <dbReference type="ARBA" id="ARBA00022692"/>
    </source>
</evidence>
<evidence type="ECO:0000256" key="6">
    <source>
        <dbReference type="RuleBase" id="RU367022"/>
    </source>
</evidence>
<feature type="transmembrane region" description="Helical" evidence="6">
    <location>
        <begin position="101"/>
        <end position="120"/>
    </location>
</feature>
<feature type="transmembrane region" description="Helical" evidence="6">
    <location>
        <begin position="24"/>
        <end position="44"/>
    </location>
</feature>
<evidence type="ECO:0000256" key="1">
    <source>
        <dbReference type="ARBA" id="ARBA00006921"/>
    </source>
</evidence>
<keyword evidence="6" id="KW-0406">Ion transport</keyword>
<protein>
    <recommendedName>
        <fullName evidence="6">Copper transport protein</fullName>
    </recommendedName>
</protein>
<accession>A0A6A3BAG4</accession>
<comment type="similarity">
    <text evidence="1 6">Belongs to the copper transporter (Ctr) (TC 1.A.56) family. SLC31A subfamily.</text>
</comment>
<dbReference type="OrthoDB" id="73901at2759"/>
<dbReference type="InterPro" id="IPR007274">
    <property type="entry name" value="Cop_transporter"/>
</dbReference>
<dbReference type="GO" id="GO:0005886">
    <property type="term" value="C:plasma membrane"/>
    <property type="evidence" value="ECO:0007669"/>
    <property type="project" value="TreeGrafter"/>
</dbReference>
<keyword evidence="8" id="KW-1185">Reference proteome</keyword>
<name>A0A6A3BAG4_HIBSY</name>
<evidence type="ECO:0000313" key="7">
    <source>
        <dbReference type="EMBL" id="KAE8712515.1"/>
    </source>
</evidence>
<keyword evidence="6" id="KW-0813">Transport</keyword>
<comment type="caution">
    <text evidence="7">The sequence shown here is derived from an EMBL/GenBank/DDBJ whole genome shotgun (WGS) entry which is preliminary data.</text>
</comment>
<dbReference type="GO" id="GO:0005375">
    <property type="term" value="F:copper ion transmembrane transporter activity"/>
    <property type="evidence" value="ECO:0007669"/>
    <property type="project" value="UniProtKB-UniRule"/>
</dbReference>
<dbReference type="Proteomes" id="UP000436088">
    <property type="component" value="Unassembled WGS sequence"/>
</dbReference>
<keyword evidence="6" id="KW-0186">Copper</keyword>
<keyword evidence="5 6" id="KW-0472">Membrane</keyword>
<evidence type="ECO:0000256" key="5">
    <source>
        <dbReference type="ARBA" id="ARBA00023136"/>
    </source>
</evidence>
<sequence length="138" mass="15084">MMHMTFYWSRQVTLLFSSWRTDSWPSYLLTLLACVLASVFYQYLEHARYIVRHGGNPAAEEPLLSNRSGVGKRSGRKIADGLLFGLSSGLGYLLMLEIMSFNGGVFVAVVLGLSIGYLGFRSDDDDGIGGVNSTCACA</sequence>
<keyword evidence="4 6" id="KW-1133">Transmembrane helix</keyword>
<proteinExistence type="inferred from homology"/>
<dbReference type="PANTHER" id="PTHR12483:SF92">
    <property type="entry name" value="COPPER TRANSPORT PROTEIN"/>
    <property type="match status" value="1"/>
</dbReference>
<dbReference type="EMBL" id="VEPZ02000894">
    <property type="protein sequence ID" value="KAE8712515.1"/>
    <property type="molecule type" value="Genomic_DNA"/>
</dbReference>
<dbReference type="AlphaFoldDB" id="A0A6A3BAG4"/>